<reference evidence="1" key="2">
    <citation type="submission" date="2022-01" db="EMBL/GenBank/DDBJ databases">
        <authorList>
            <person name="Yamashiro T."/>
            <person name="Shiraishi A."/>
            <person name="Satake H."/>
            <person name="Nakayama K."/>
        </authorList>
    </citation>
    <scope>NUCLEOTIDE SEQUENCE</scope>
</reference>
<dbReference type="EMBL" id="BQNB010009475">
    <property type="protein sequence ID" value="GJS64059.1"/>
    <property type="molecule type" value="Genomic_DNA"/>
</dbReference>
<organism evidence="1 2">
    <name type="scientific">Tanacetum coccineum</name>
    <dbReference type="NCBI Taxonomy" id="301880"/>
    <lineage>
        <taxon>Eukaryota</taxon>
        <taxon>Viridiplantae</taxon>
        <taxon>Streptophyta</taxon>
        <taxon>Embryophyta</taxon>
        <taxon>Tracheophyta</taxon>
        <taxon>Spermatophyta</taxon>
        <taxon>Magnoliopsida</taxon>
        <taxon>eudicotyledons</taxon>
        <taxon>Gunneridae</taxon>
        <taxon>Pentapetalae</taxon>
        <taxon>asterids</taxon>
        <taxon>campanulids</taxon>
        <taxon>Asterales</taxon>
        <taxon>Asteraceae</taxon>
        <taxon>Asteroideae</taxon>
        <taxon>Anthemideae</taxon>
        <taxon>Anthemidinae</taxon>
        <taxon>Tanacetum</taxon>
    </lineage>
</organism>
<dbReference type="PANTHER" id="PTHR11439:SF524">
    <property type="entry name" value="RNA-DIRECTED DNA POLYMERASE, PROTEIN KINASE RLK-PELLE-DLSV FAMILY"/>
    <property type="match status" value="1"/>
</dbReference>
<reference evidence="1" key="1">
    <citation type="journal article" date="2022" name="Int. J. Mol. Sci.">
        <title>Draft Genome of Tanacetum Coccineum: Genomic Comparison of Closely Related Tanacetum-Family Plants.</title>
        <authorList>
            <person name="Yamashiro T."/>
            <person name="Shiraishi A."/>
            <person name="Nakayama K."/>
            <person name="Satake H."/>
        </authorList>
    </citation>
    <scope>NUCLEOTIDE SEQUENCE</scope>
</reference>
<evidence type="ECO:0000313" key="1">
    <source>
        <dbReference type="EMBL" id="GJS64059.1"/>
    </source>
</evidence>
<keyword evidence="2" id="KW-1185">Reference proteome</keyword>
<protein>
    <submittedName>
        <fullName evidence="1">Ribonuclease H-like domain-containing protein</fullName>
    </submittedName>
</protein>
<dbReference type="PANTHER" id="PTHR11439">
    <property type="entry name" value="GAG-POL-RELATED RETROTRANSPOSON"/>
    <property type="match status" value="1"/>
</dbReference>
<comment type="caution">
    <text evidence="1">The sequence shown here is derived from an EMBL/GenBank/DDBJ whole genome shotgun (WGS) entry which is preliminary data.</text>
</comment>
<accession>A0ABQ4XFK8</accession>
<sequence length="256" mass="28738">MRITSGIFLSQTKYAIEILERAHMLNCNPCRTPVDTDKKLGPEGSPLCLYMHDPREPHLNAMKRVLCYLRGTTDLGLQLFRSTTSQLIAYSDAGWVGCLATRRSTSGYCVFLGDNLLTWSSKRQDTLSRSSAEAEYRGVANAVAETSWIRNLLRELHTLLFIVTLVYYDNVSGVYMSANPVQHQRTKHLEIDIHFVRDKVAACHSTGSRGAKLLVPNFKSGATSAKWSLAPEMPWHRNSVGVVWHQNSGAIAFFFK</sequence>
<dbReference type="Proteomes" id="UP001151760">
    <property type="component" value="Unassembled WGS sequence"/>
</dbReference>
<evidence type="ECO:0000313" key="2">
    <source>
        <dbReference type="Proteomes" id="UP001151760"/>
    </source>
</evidence>
<dbReference type="CDD" id="cd09272">
    <property type="entry name" value="RNase_HI_RT_Ty1"/>
    <property type="match status" value="1"/>
</dbReference>
<name>A0ABQ4XFK8_9ASTR</name>
<proteinExistence type="predicted"/>
<gene>
    <name evidence="1" type="ORF">Tco_0678623</name>
</gene>